<dbReference type="InterPro" id="IPR036770">
    <property type="entry name" value="Ankyrin_rpt-contain_sf"/>
</dbReference>
<dbReference type="EMBL" id="RBNJ01002834">
    <property type="protein sequence ID" value="RUS31547.1"/>
    <property type="molecule type" value="Genomic_DNA"/>
</dbReference>
<evidence type="ECO:0000313" key="6">
    <source>
        <dbReference type="Proteomes" id="UP000274822"/>
    </source>
</evidence>
<dbReference type="PANTHER" id="PTHR24198">
    <property type="entry name" value="ANKYRIN REPEAT AND PROTEIN KINASE DOMAIN-CONTAINING PROTEIN"/>
    <property type="match status" value="1"/>
</dbReference>
<dbReference type="SUPFAM" id="SSF48403">
    <property type="entry name" value="Ankyrin repeat"/>
    <property type="match status" value="1"/>
</dbReference>
<feature type="region of interest" description="Disordered" evidence="4">
    <location>
        <begin position="207"/>
        <end position="239"/>
    </location>
</feature>
<keyword evidence="6" id="KW-1185">Reference proteome</keyword>
<evidence type="ECO:0000313" key="5">
    <source>
        <dbReference type="EMBL" id="RUS31547.1"/>
    </source>
</evidence>
<evidence type="ECO:0000256" key="1">
    <source>
        <dbReference type="ARBA" id="ARBA00022737"/>
    </source>
</evidence>
<dbReference type="PROSITE" id="PS50297">
    <property type="entry name" value="ANK_REP_REGION"/>
    <property type="match status" value="1"/>
</dbReference>
<dbReference type="InterPro" id="IPR002110">
    <property type="entry name" value="Ankyrin_rpt"/>
</dbReference>
<evidence type="ECO:0000256" key="4">
    <source>
        <dbReference type="SAM" id="MobiDB-lite"/>
    </source>
</evidence>
<feature type="repeat" description="ANK" evidence="3">
    <location>
        <begin position="293"/>
        <end position="325"/>
    </location>
</feature>
<name>A0A433QP63_9FUNG</name>
<keyword evidence="1" id="KW-0677">Repeat</keyword>
<evidence type="ECO:0000256" key="3">
    <source>
        <dbReference type="PROSITE-ProRule" id="PRU00023"/>
    </source>
</evidence>
<keyword evidence="2 3" id="KW-0040">ANK repeat</keyword>
<dbReference type="Gene3D" id="1.25.40.20">
    <property type="entry name" value="Ankyrin repeat-containing domain"/>
    <property type="match status" value="2"/>
</dbReference>
<dbReference type="Pfam" id="PF12796">
    <property type="entry name" value="Ank_2"/>
    <property type="match status" value="2"/>
</dbReference>
<organism evidence="5 6">
    <name type="scientific">Jimgerdemannia flammicorona</name>
    <dbReference type="NCBI Taxonomy" id="994334"/>
    <lineage>
        <taxon>Eukaryota</taxon>
        <taxon>Fungi</taxon>
        <taxon>Fungi incertae sedis</taxon>
        <taxon>Mucoromycota</taxon>
        <taxon>Mucoromycotina</taxon>
        <taxon>Endogonomycetes</taxon>
        <taxon>Endogonales</taxon>
        <taxon>Endogonaceae</taxon>
        <taxon>Jimgerdemannia</taxon>
    </lineage>
</organism>
<dbReference type="GO" id="GO:0005737">
    <property type="term" value="C:cytoplasm"/>
    <property type="evidence" value="ECO:0007669"/>
    <property type="project" value="TreeGrafter"/>
</dbReference>
<reference evidence="5 6" key="1">
    <citation type="journal article" date="2018" name="New Phytol.">
        <title>Phylogenomics of Endogonaceae and evolution of mycorrhizas within Mucoromycota.</title>
        <authorList>
            <person name="Chang Y."/>
            <person name="Desiro A."/>
            <person name="Na H."/>
            <person name="Sandor L."/>
            <person name="Lipzen A."/>
            <person name="Clum A."/>
            <person name="Barry K."/>
            <person name="Grigoriev I.V."/>
            <person name="Martin F.M."/>
            <person name="Stajich J.E."/>
            <person name="Smith M.E."/>
            <person name="Bonito G."/>
            <person name="Spatafora J.W."/>
        </authorList>
    </citation>
    <scope>NUCLEOTIDE SEQUENCE [LARGE SCALE GENOMIC DNA]</scope>
    <source>
        <strain evidence="5 6">AD002</strain>
    </source>
</reference>
<dbReference type="Proteomes" id="UP000274822">
    <property type="component" value="Unassembled WGS sequence"/>
</dbReference>
<dbReference type="PANTHER" id="PTHR24198:SF165">
    <property type="entry name" value="ANKYRIN REPEAT-CONTAINING PROTEIN-RELATED"/>
    <property type="match status" value="1"/>
</dbReference>
<sequence length="405" mass="45613">MALAAYHDNKTLIFDTPFLDVVEMMELSGHLQEPRRERVQRYSRKIGVDPIRKDIRVRRPDGHIPADVLTHISAMVKDADAIKLLVNKYEPNLSTTLDDGWMPLHRAARSGSTKALNILAAAFSYDKNKYLNTVTDDTKCWTLLHIAVLYGNENVVRLIASQFDDEVQLAEAPKFPKATSSTGKLVENKSSVRDTLGGQNIDDTMFRDSFMPGTIHNPSDTSSEEPSDSNPEKLPPPQKILWTGVNPNVWAAQRWTPMHCAALNGHANMVDVLLDITPSHEYKRANIDARDIDDWTPLHLAAHNGNLDVVKRLLQRGAKVNAKSRIPIGGTPLYLAIWAKEKELDKDKKKSLQQVIVFLKANGGRERDFLDRYFGFFTEMSRSTLQSFAGSRVDSRMLNEIVTVR</sequence>
<evidence type="ECO:0000256" key="2">
    <source>
        <dbReference type="ARBA" id="ARBA00023043"/>
    </source>
</evidence>
<comment type="caution">
    <text evidence="5">The sequence shown here is derived from an EMBL/GenBank/DDBJ whole genome shotgun (WGS) entry which is preliminary data.</text>
</comment>
<dbReference type="PROSITE" id="PS50088">
    <property type="entry name" value="ANK_REPEAT"/>
    <property type="match status" value="1"/>
</dbReference>
<dbReference type="PRINTS" id="PR01415">
    <property type="entry name" value="ANKYRIN"/>
</dbReference>
<dbReference type="SMART" id="SM00248">
    <property type="entry name" value="ANK"/>
    <property type="match status" value="4"/>
</dbReference>
<protein>
    <submittedName>
        <fullName evidence="5">Ankyrin repeat-containing domain protein</fullName>
    </submittedName>
</protein>
<proteinExistence type="predicted"/>
<dbReference type="AlphaFoldDB" id="A0A433QP63"/>
<accession>A0A433QP63</accession>
<gene>
    <name evidence="5" type="ORF">BC938DRAFT_477588</name>
</gene>